<evidence type="ECO:0008006" key="4">
    <source>
        <dbReference type="Google" id="ProtNLM"/>
    </source>
</evidence>
<proteinExistence type="predicted"/>
<reference evidence="2 3" key="1">
    <citation type="submission" date="2023-03" db="EMBL/GenBank/DDBJ databases">
        <title>YIM 152171 draft genome.</title>
        <authorList>
            <person name="Yang Z."/>
        </authorList>
    </citation>
    <scope>NUCLEOTIDE SEQUENCE [LARGE SCALE GENOMIC DNA]</scope>
    <source>
        <strain evidence="2 3">YIM 152171</strain>
    </source>
</reference>
<gene>
    <name evidence="2" type="ORF">PZ740_03605</name>
</gene>
<name>A0AAP3V0G2_9PROT</name>
<feature type="chain" id="PRO_5043013464" description="Secreted protein" evidence="1">
    <location>
        <begin position="23"/>
        <end position="116"/>
    </location>
</feature>
<keyword evidence="3" id="KW-1185">Reference proteome</keyword>
<evidence type="ECO:0000256" key="1">
    <source>
        <dbReference type="SAM" id="SignalP"/>
    </source>
</evidence>
<protein>
    <recommendedName>
        <fullName evidence="4">Secreted protein</fullName>
    </recommendedName>
</protein>
<organism evidence="2 3">
    <name type="scientific">Marinimicrococcus flavescens</name>
    <dbReference type="NCBI Taxonomy" id="3031815"/>
    <lineage>
        <taxon>Bacteria</taxon>
        <taxon>Pseudomonadati</taxon>
        <taxon>Pseudomonadota</taxon>
        <taxon>Alphaproteobacteria</taxon>
        <taxon>Geminicoccales</taxon>
        <taxon>Geminicoccaceae</taxon>
        <taxon>Marinimicrococcus</taxon>
    </lineage>
</organism>
<evidence type="ECO:0000313" key="2">
    <source>
        <dbReference type="EMBL" id="MDF1585469.1"/>
    </source>
</evidence>
<dbReference type="RefSeq" id="WP_327787887.1">
    <property type="nucleotide sequence ID" value="NZ_JARGEQ010000024.1"/>
</dbReference>
<evidence type="ECO:0000313" key="3">
    <source>
        <dbReference type="Proteomes" id="UP001301140"/>
    </source>
</evidence>
<feature type="signal peptide" evidence="1">
    <location>
        <begin position="1"/>
        <end position="22"/>
    </location>
</feature>
<dbReference type="EMBL" id="JARGEQ010000024">
    <property type="protein sequence ID" value="MDF1585469.1"/>
    <property type="molecule type" value="Genomic_DNA"/>
</dbReference>
<keyword evidence="1" id="KW-0732">Signal</keyword>
<accession>A0AAP3V0G2</accession>
<sequence>MRRLTRALLAGALLALPGTAGAAPADYPTEAVADYVFGCMATNGSTQEALRRCSCSIDHVAREVPWEDYVKAETVLRMRLVPSGNDQVTMFRTSPWAQEMVDRLRKAQIEAEFECF</sequence>
<dbReference type="AlphaFoldDB" id="A0AAP3V0G2"/>
<dbReference type="Proteomes" id="UP001301140">
    <property type="component" value="Unassembled WGS sequence"/>
</dbReference>
<comment type="caution">
    <text evidence="2">The sequence shown here is derived from an EMBL/GenBank/DDBJ whole genome shotgun (WGS) entry which is preliminary data.</text>
</comment>